<sequence length="348" mass="37114">MLLSLLTLVQTLRMVAALPAQQVTPPVCSPAASASTAKQGTLSVTPKLSVASSQTPASEENCCGYIITDRNNAYFRHKSDVDFSSMTSIAEVTAAGWEVSDGWQAGGASDKGQSPIAHKQNVQIVKGKGLAMTVPAQPDGATYSVAEVVYGIPTFGGIFSVEAQLTEISGSCMGFFTYHADPGSALGWEDEQDIEMLGESLFQAGSGGPGGMMLTNYNPANRDPTTNNKLFPSNVDPSTGFHHYTISWFPAGSDSNTPKTTEYHFDGKPMAEKPNKYASTHPSHFIINHWTNGPNGWTGGPPNKDAVMTIKRATMYYDSATLPIDNTSKVSKDTTCSKEKACKVTLGY</sequence>
<name>A0ACC2V348_9TREE</name>
<dbReference type="EMBL" id="JASBWT010000033">
    <property type="protein sequence ID" value="KAJ9093056.1"/>
    <property type="molecule type" value="Genomic_DNA"/>
</dbReference>
<reference evidence="1" key="1">
    <citation type="submission" date="2023-04" db="EMBL/GenBank/DDBJ databases">
        <title>Draft Genome sequencing of Naganishia species isolated from polar environments using Oxford Nanopore Technology.</title>
        <authorList>
            <person name="Leo P."/>
            <person name="Venkateswaran K."/>
        </authorList>
    </citation>
    <scope>NUCLEOTIDE SEQUENCE</scope>
    <source>
        <strain evidence="1">MNA-CCFEE 5423</strain>
    </source>
</reference>
<organism evidence="1 2">
    <name type="scientific">Naganishia friedmannii</name>
    <dbReference type="NCBI Taxonomy" id="89922"/>
    <lineage>
        <taxon>Eukaryota</taxon>
        <taxon>Fungi</taxon>
        <taxon>Dikarya</taxon>
        <taxon>Basidiomycota</taxon>
        <taxon>Agaricomycotina</taxon>
        <taxon>Tremellomycetes</taxon>
        <taxon>Filobasidiales</taxon>
        <taxon>Filobasidiaceae</taxon>
        <taxon>Naganishia</taxon>
    </lineage>
</organism>
<accession>A0ACC2V348</accession>
<evidence type="ECO:0000313" key="2">
    <source>
        <dbReference type="Proteomes" id="UP001227268"/>
    </source>
</evidence>
<evidence type="ECO:0000313" key="1">
    <source>
        <dbReference type="EMBL" id="KAJ9093056.1"/>
    </source>
</evidence>
<protein>
    <submittedName>
        <fullName evidence="1">Uncharacterized protein</fullName>
    </submittedName>
</protein>
<comment type="caution">
    <text evidence="1">The sequence shown here is derived from an EMBL/GenBank/DDBJ whole genome shotgun (WGS) entry which is preliminary data.</text>
</comment>
<gene>
    <name evidence="1" type="ORF">QFC21_006549</name>
</gene>
<proteinExistence type="predicted"/>
<keyword evidence="2" id="KW-1185">Reference proteome</keyword>
<dbReference type="Proteomes" id="UP001227268">
    <property type="component" value="Unassembled WGS sequence"/>
</dbReference>